<dbReference type="InterPro" id="IPR050377">
    <property type="entry name" value="Radical_SAM_PqqE_MftC-like"/>
</dbReference>
<comment type="caution">
    <text evidence="5">The sequence shown here is derived from an EMBL/GenBank/DDBJ whole genome shotgun (WGS) entry which is preliminary data.</text>
</comment>
<evidence type="ECO:0000313" key="5">
    <source>
        <dbReference type="EMBL" id="MEA5392116.1"/>
    </source>
</evidence>
<evidence type="ECO:0000313" key="6">
    <source>
        <dbReference type="Proteomes" id="UP001304461"/>
    </source>
</evidence>
<dbReference type="PANTHER" id="PTHR11228:SF34">
    <property type="entry name" value="TUNGSTEN-CONTAINING ALDEHYDE FERREDOXIN OXIDOREDUCTASE COFACTOR MODIFYING PROTEIN"/>
    <property type="match status" value="1"/>
</dbReference>
<dbReference type="PANTHER" id="PTHR11228">
    <property type="entry name" value="RADICAL SAM DOMAIN PROTEIN"/>
    <property type="match status" value="1"/>
</dbReference>
<name>A0ABU5RWE8_9CYAN</name>
<dbReference type="EMBL" id="JAYGHX010000008">
    <property type="protein sequence ID" value="MEA5392116.1"/>
    <property type="molecule type" value="Genomic_DNA"/>
</dbReference>
<keyword evidence="3" id="KW-0408">Iron</keyword>
<dbReference type="InterPro" id="IPR007197">
    <property type="entry name" value="rSAM"/>
</dbReference>
<gene>
    <name evidence="5" type="ORF">VB738_12690</name>
</gene>
<keyword evidence="6" id="KW-1185">Reference proteome</keyword>
<evidence type="ECO:0000256" key="1">
    <source>
        <dbReference type="ARBA" id="ARBA00022691"/>
    </source>
</evidence>
<dbReference type="InterPro" id="IPR013785">
    <property type="entry name" value="Aldolase_TIM"/>
</dbReference>
<evidence type="ECO:0008006" key="7">
    <source>
        <dbReference type="Google" id="ProtNLM"/>
    </source>
</evidence>
<reference evidence="5 6" key="1">
    <citation type="submission" date="2023-12" db="EMBL/GenBank/DDBJ databases">
        <title>Baltic Sea Cyanobacteria.</title>
        <authorList>
            <person name="Delbaje E."/>
            <person name="Fewer D.P."/>
            <person name="Shishido T.K."/>
        </authorList>
    </citation>
    <scope>NUCLEOTIDE SEQUENCE [LARGE SCALE GENOMIC DNA]</scope>
    <source>
        <strain evidence="5 6">UHCC 0139</strain>
    </source>
</reference>
<protein>
    <recommendedName>
        <fullName evidence="7">Radical SAM protein</fullName>
    </recommendedName>
</protein>
<keyword evidence="4" id="KW-0411">Iron-sulfur</keyword>
<dbReference type="SUPFAM" id="SSF102114">
    <property type="entry name" value="Radical SAM enzymes"/>
    <property type="match status" value="1"/>
</dbReference>
<evidence type="ECO:0000256" key="4">
    <source>
        <dbReference type="ARBA" id="ARBA00023014"/>
    </source>
</evidence>
<evidence type="ECO:0000256" key="2">
    <source>
        <dbReference type="ARBA" id="ARBA00022723"/>
    </source>
</evidence>
<keyword evidence="1" id="KW-0949">S-adenosyl-L-methionine</keyword>
<organism evidence="5 6">
    <name type="scientific">Cyanobium gracile UHCC 0139</name>
    <dbReference type="NCBI Taxonomy" id="3110308"/>
    <lineage>
        <taxon>Bacteria</taxon>
        <taxon>Bacillati</taxon>
        <taxon>Cyanobacteriota</taxon>
        <taxon>Cyanophyceae</taxon>
        <taxon>Synechococcales</taxon>
        <taxon>Prochlorococcaceae</taxon>
        <taxon>Cyanobium</taxon>
    </lineage>
</organism>
<proteinExistence type="predicted"/>
<evidence type="ECO:0000256" key="3">
    <source>
        <dbReference type="ARBA" id="ARBA00023004"/>
    </source>
</evidence>
<dbReference type="RefSeq" id="WP_323306083.1">
    <property type="nucleotide sequence ID" value="NZ_JAYGHX010000008.1"/>
</dbReference>
<dbReference type="InterPro" id="IPR058240">
    <property type="entry name" value="rSAM_sf"/>
</dbReference>
<dbReference type="SFLD" id="SFLDS00029">
    <property type="entry name" value="Radical_SAM"/>
    <property type="match status" value="1"/>
</dbReference>
<sequence length="354" mass="38278">MQAVNVELTYSCNLACSHCLQDGLRPVGQPSWLPSEPIVRLLREARLLGLTRTGVNVTGGEIFATGSPVLELLAAAAEQAIPSRANTNAWWGNREGITIGDHHFPDDAAVVTALRQRNLGRLALSLDHRYEQYPALLDRVIRVAVLCEQAEQPYEVIATEPGRNLTQLASRELLDVLGRKPRHLHLTLMETVDIGAAAHSNRDTLDPGRVASLVHLAPCATAGFHRPYYLHVGPDGGLRSCLYAPGAGWQGNVLKQPLAALLNAAATNPIALLFASGGFDAFIERAVTPWRHLYADPHHGCAASALLARIAELVHQLESSAGRPATAAELENLHRRIAREYRLTPASPAAPVRS</sequence>
<accession>A0ABU5RWE8</accession>
<keyword evidence="2" id="KW-0479">Metal-binding</keyword>
<dbReference type="Gene3D" id="3.20.20.70">
    <property type="entry name" value="Aldolase class I"/>
    <property type="match status" value="1"/>
</dbReference>
<dbReference type="Proteomes" id="UP001304461">
    <property type="component" value="Unassembled WGS sequence"/>
</dbReference>